<dbReference type="PANTHER" id="PTHR35526">
    <property type="entry name" value="ANTI-SIGMA-F FACTOR RSBW-RELATED"/>
    <property type="match status" value="1"/>
</dbReference>
<dbReference type="OrthoDB" id="5182724at2"/>
<dbReference type="RefSeq" id="WP_147106492.1">
    <property type="nucleotide sequence ID" value="NZ_BJVJ01000019.1"/>
</dbReference>
<keyword evidence="4" id="KW-1185">Reference proteome</keyword>
<dbReference type="GO" id="GO:0004674">
    <property type="term" value="F:protein serine/threonine kinase activity"/>
    <property type="evidence" value="ECO:0007669"/>
    <property type="project" value="UniProtKB-KW"/>
</dbReference>
<dbReference type="InterPro" id="IPR003594">
    <property type="entry name" value="HATPase_dom"/>
</dbReference>
<evidence type="ECO:0000259" key="2">
    <source>
        <dbReference type="Pfam" id="PF13581"/>
    </source>
</evidence>
<feature type="domain" description="Histidine kinase/HSP90-like ATPase" evidence="2">
    <location>
        <begin position="10"/>
        <end position="127"/>
    </location>
</feature>
<accession>A0A511DGA9</accession>
<dbReference type="SUPFAM" id="SSF55874">
    <property type="entry name" value="ATPase domain of HSP90 chaperone/DNA topoisomerase II/histidine kinase"/>
    <property type="match status" value="1"/>
</dbReference>
<dbReference type="InterPro" id="IPR050267">
    <property type="entry name" value="Anti-sigma-factor_SerPK"/>
</dbReference>
<proteinExistence type="predicted"/>
<protein>
    <recommendedName>
        <fullName evidence="2">Histidine kinase/HSP90-like ATPase domain-containing protein</fullName>
    </recommendedName>
</protein>
<dbReference type="AlphaFoldDB" id="A0A511DGA9"/>
<dbReference type="CDD" id="cd16936">
    <property type="entry name" value="HATPase_RsbW-like"/>
    <property type="match status" value="1"/>
</dbReference>
<evidence type="ECO:0000313" key="3">
    <source>
        <dbReference type="EMBL" id="GEL23423.1"/>
    </source>
</evidence>
<comment type="caution">
    <text evidence="3">The sequence shown here is derived from an EMBL/GenBank/DDBJ whole genome shotgun (WGS) entry which is preliminary data.</text>
</comment>
<dbReference type="Pfam" id="PF13581">
    <property type="entry name" value="HATPase_c_2"/>
    <property type="match status" value="1"/>
</dbReference>
<sequence>MDTHLHLGVDAQPAELGLVRRAVQTWLAAQEWPDSGTDALVFAVVEAFGNSVEHAYRGLDAGRVTIDLDVAPVRSGRRRATAVVTDSGRWRDGAERPDGRGNGLALIRAIARGMDVTTGESGTRVTVWTEDEECLPTRP</sequence>
<keyword evidence="1" id="KW-0723">Serine/threonine-protein kinase</keyword>
<dbReference type="InterPro" id="IPR036890">
    <property type="entry name" value="HATPase_C_sf"/>
</dbReference>
<reference evidence="3 4" key="1">
    <citation type="submission" date="2019-07" db="EMBL/GenBank/DDBJ databases">
        <title>Whole genome shotgun sequence of Pseudonocardia sulfidoxydans NBRC 16205.</title>
        <authorList>
            <person name="Hosoyama A."/>
            <person name="Uohara A."/>
            <person name="Ohji S."/>
            <person name="Ichikawa N."/>
        </authorList>
    </citation>
    <scope>NUCLEOTIDE SEQUENCE [LARGE SCALE GENOMIC DNA]</scope>
    <source>
        <strain evidence="3 4">NBRC 16205</strain>
    </source>
</reference>
<organism evidence="3 4">
    <name type="scientific">Pseudonocardia sulfidoxydans NBRC 16205</name>
    <dbReference type="NCBI Taxonomy" id="1223511"/>
    <lineage>
        <taxon>Bacteria</taxon>
        <taxon>Bacillati</taxon>
        <taxon>Actinomycetota</taxon>
        <taxon>Actinomycetes</taxon>
        <taxon>Pseudonocardiales</taxon>
        <taxon>Pseudonocardiaceae</taxon>
        <taxon>Pseudonocardia</taxon>
    </lineage>
</organism>
<gene>
    <name evidence="3" type="ORF">PSU4_23770</name>
</gene>
<name>A0A511DGA9_9PSEU</name>
<evidence type="ECO:0000313" key="4">
    <source>
        <dbReference type="Proteomes" id="UP000321685"/>
    </source>
</evidence>
<evidence type="ECO:0000256" key="1">
    <source>
        <dbReference type="ARBA" id="ARBA00022527"/>
    </source>
</evidence>
<dbReference type="EMBL" id="BJVJ01000019">
    <property type="protein sequence ID" value="GEL23423.1"/>
    <property type="molecule type" value="Genomic_DNA"/>
</dbReference>
<dbReference type="Gene3D" id="3.30.565.10">
    <property type="entry name" value="Histidine kinase-like ATPase, C-terminal domain"/>
    <property type="match status" value="1"/>
</dbReference>
<dbReference type="PANTHER" id="PTHR35526:SF3">
    <property type="entry name" value="ANTI-SIGMA-F FACTOR RSBW"/>
    <property type="match status" value="1"/>
</dbReference>
<dbReference type="Proteomes" id="UP000321685">
    <property type="component" value="Unassembled WGS sequence"/>
</dbReference>
<keyword evidence="1" id="KW-0808">Transferase</keyword>
<keyword evidence="1" id="KW-0418">Kinase</keyword>